<feature type="compositionally biased region" description="Basic and acidic residues" evidence="1">
    <location>
        <begin position="111"/>
        <end position="145"/>
    </location>
</feature>
<dbReference type="PROSITE" id="PS50268">
    <property type="entry name" value="CADHERIN_2"/>
    <property type="match status" value="1"/>
</dbReference>
<feature type="compositionally biased region" description="Polar residues" evidence="1">
    <location>
        <begin position="4021"/>
        <end position="4035"/>
    </location>
</feature>
<dbReference type="InterPro" id="IPR002126">
    <property type="entry name" value="Cadherin-like_dom"/>
</dbReference>
<dbReference type="SUPFAM" id="SSF81296">
    <property type="entry name" value="E set domains"/>
    <property type="match status" value="10"/>
</dbReference>
<feature type="compositionally biased region" description="Basic and acidic residues" evidence="1">
    <location>
        <begin position="224"/>
        <end position="235"/>
    </location>
</feature>
<dbReference type="EMBL" id="DAAXUB010000013">
    <property type="protein sequence ID" value="HAG2575859.1"/>
    <property type="molecule type" value="Genomic_DNA"/>
</dbReference>
<feature type="region of interest" description="Disordered" evidence="1">
    <location>
        <begin position="5367"/>
        <end position="5403"/>
    </location>
</feature>
<dbReference type="GO" id="GO:0007156">
    <property type="term" value="P:homophilic cell adhesion via plasma membrane adhesion molecules"/>
    <property type="evidence" value="ECO:0007669"/>
    <property type="project" value="InterPro"/>
</dbReference>
<feature type="domain" description="Cadherin" evidence="2">
    <location>
        <begin position="1284"/>
        <end position="1350"/>
    </location>
</feature>
<reference evidence="3" key="2">
    <citation type="submission" date="2020-02" db="EMBL/GenBank/DDBJ databases">
        <authorList>
            <consortium name="NCBI Pathogen Detection Project"/>
        </authorList>
    </citation>
    <scope>NUCLEOTIDE SEQUENCE</scope>
    <source>
        <strain evidence="3">MA.0412F5872</strain>
    </source>
</reference>
<evidence type="ECO:0000313" key="3">
    <source>
        <dbReference type="EMBL" id="HAG2575859.1"/>
    </source>
</evidence>
<name>A0A760N5I4_SALER</name>
<sequence length="5559" mass="594952">MGNKSIQKFFADQNSVIDLSSLGNAKGAKVSLSGPDMNITTPRGSVIIVNGALYSSIKGNNLAVKFKDKTITGAKILGSVDLKDIQLERIDSSLVDSAQVEKKGNGKRRNKKEEEELKKQLDDAENAKKEADKAKEEAEKAKEAAEKALNEAFEVQNSSKQIEEMLQNFLADNVAKDNLAQQSDASQQNTQAKATQASKQNDAEKVLPQPINKNTSTGKSNSSKNEENKLDAESVKEPLKVTLALAAESNSGSKDDSITNFTKPQFVGSTAPNATVIIKINGIAVGQAVADSLGNFTFTAPETLTDGTYNLEAEAKTADGSGSAKLVITIDSVTDKPTFELSPESSVSGHKGLTPTLTPSIVGTAEENAKVDIYVDNKLVASVDVDKDGNWSYEFKDNELSEGENSIKVVAVDKAGNKNETTDSIITDTIAPEKPTIELDDSSDSGIKNDNITNSTLPTFIGVAEPGSTVSIYLGLKHLGEVIVAKDGTWSYTLTTPLKDGEYNITATATDIAGHTSATANLPFTIDTRISYFSAEIETTNDSGIVGDNVTNNTRPTFTGKTEPNTIISVINSETGEEVIFKANDKGEWTFNFTSDSVEGINNLTFTVEDVAGNKKDFSFSYVIDTIAPVPPTVSLEDYVVLPNGIILSGNDLPALVGTAEPKSTILLMRDGKLYDSIEVDSNGTWNYQFSNKFLQGAYDIEIISQDAAGNKSSTVKYSFTIQTEVVPPKAELDASDDSGAKGDWITNKHNALTLLGTADRFATVNILIDGKTIGVTTADADGNWNFDISRNLSDNVYKITVESIDPLGRTSSVDYQLTIDSFTPIPTVMLHDSADSGVKGDMITKINTPLFTGMAEANAKVSIYVDGVLSGEAIAGDDGVWNFQFTTALSDGSHDVTVKVEDIAGNTASSSAYNFQIVTQTQKPTIELVNDTGVDNTDHIINEKNPALTGTAAPYSTVKLYIDGALIAEVRTNKDGRWEYTLKADQGLVDGDHRITASVEDIAGNIAHSDPFLISVDTAISIPIVSLSPDSDSGISDDNLTNIVKPTLHLKDIDPDIISVQVWDAMSDTQIGVATQQPDGSWAYTFTSDLTEGLHQVYVKVEDIAGNKANSAIFDFTIDTTVSTPVISLLSKDDTGVTGDKLTNINKPGFAISGVDADAHRVVVQVMHNGVSEEIELSHLNGSWLFIPGNTWADGSYTLTVKVEDKAGNTNYSAPLTVVIDTQIAIDGVELVNDSGVKGDNMTNDDRPHFRVTVPTDVNEVRLSIDGGNSWVQATPGVAGSWEYIWPTDLADGQYTLTVEATDKAGNTVTKTIDFAVDTTLSVPVIVLDSADDTGIQGDNMTNSTQPTFALQHIDDDAVRVTVSVEHGGVTTTFDATKGTGGWTFTPPTSWADGDYTLSVSVEDKAGNTSHSASLTVTVDTQIAINNIELVNDSGIPDDNLTNNVRPHFQVTVPTDVNVVRLSIDGGKTWFNATQSATPGVWDYIWPDDVADGGYTLTVEATDEAGNKATQTLDFTIDTTLSVPTLSLDSADDSGIAGDNITNVKTPGFTLNNIDTDVSRVIVEVMHNGIKQEVPLVQTGGQWRFAPTSDWADGDYILTVKVEDRAGNVKQSAPLTVTVDTHIAIDRIELVNDSGIPGDNLTNEARPHFQVTVPADVNGVRLSIDGGKTWFDATQSATSGVWDYTWLTNVANGPHTLMVEASDKAGNKTTQKLDFTIDTILSEPTITLDSADDSAAGDNITNVKMPGFTLGNIDADVTKVVVTVAHDGKNQQIELIKNGGVWRFTPGAAWTDGDYTLTVKVEDKAGNTNYSAPLTVTIDTQTSIDRIELLNDTGIVGDNLTNEARPQFHITVPTDVNSVQLSLDGGINWVNATLTSDGVWEYIWPTDLVENTYTLTVKATDVAGNTATETLNFIIDTTLSTPTITLDSADDSGTANDNKTNVKTPGFIIGGIDSDVTQVVVQVMRDGHSEEVELTQTNGQWRFVPGSAWTDGDYTLTVTVKDEAGNIRHSAPLTVTIDTQITIDHIELVNDSGIPDDNLTNNVRPHFQVTVPTDVNVVRLSIDGGKTWFNATQSATPGVWDYTWLADVGEGKHTLTVEATDKAGNKTTQQLDFIIDTLLSEPTIVLDSTDDSGTKGDHLTNVNKPTFLLGNIDADARYVTVEVQHGGTKEVLTATKDATGNWSVTPTGTWADGDYTLTVRVEDEAGNEKHSASLTVTVDTQITIDVIELVNDNGIPGDNMTNDAHPQFRVTVPGDVNEVSLSIDGGVTWVKATQSATPGVWNYTWPGTVPDGDYTLNVKATDNAGNTVTETLHFTIDTTLSTPVIVLDSADDSGVHGDNMTNHTQPTFALQHIDDDAVRVTVSVEHGGVTTTFDATKDAGGWTFTPTGAWADGDYTLSVSVEDKAGNTSHSASLTVTVDTQIAINNIELVNDSGIPDDNLTNNVRPHFQVTVPTDVNVVRLSIDGGKTWFNATQSATPGVWDYTWLADVGEGKHTLTVEATDKAGNKTTQQLDFIIDTLLSEPTIVLDNTDDSGTKGDNLTNVNKPTFLLGNIDADARYVTVEVQHGGTKEVLTATKGATGIWSVTPTGTWADGDYTLTVRVEDDAGNVKYSAPLTVTVDTQITIDVIELVNDNGIPGDNLTNDVRPHFRVTVPGDVNEVRLSIDGGNTWVRATQGTAGIWDYTWPKDVTDGLHTLTVEATDKAGNKTTQTLDFTIDTRLSTPTIAMDSRDDTGAIGDHITSVKRPGFTIGNIDADAHSVILRITQGGNSQEVTLTQVGGQWRFTPDADWADGSYTLTVEVTDNAGNVRQSTPLVVTVDTQTSITDITLVNDHGVPDDNLTNSTRPQFEITVPADVNSVQLSIDGGANWVSATQGIEGVWGYTWPTDMGDGKHTLTVMVTDRAGNTATQTLEFFIDTRLSTPTIALDSTDDTGTPGDDMTNRTRPTFILQNIDSDVINVTVSVTHNGTTTSFTATQGAGGWSFTPPAPWGDGDYTLTVTVEDRAGNTRPSTPLTVTVDTQIAIDRIELVNDSGVPGDNVTKHVRPQFQISVPDDVEKVLLSIDGGTTWVTAIKSSTAGIWDYTWPTDMPEGQHTLTVEVTDGAGNKMTETLNFTIDITLLTPTIELAPDQDTGQNKNDNLTSVTQPVFVLGSIDKDVRHVELSIEHNGTFKTVVLTESADGWRYRPDSALADGSYTFTVTVTDVAGNQQTSAPLKVTIDGTLTTPVIELAAGEDSGTVGDRLTNHDRPVFDIHQVDSDVTRVMVKVTYNGKTHEEAAVFTNGQWRFTPSASWADGSYQLAVVVEDLAGNVKESAPFEVRIDTTTTINNIVLLNDTGVQNDQLTNVAKPSFRIDVPGDVVQVRVTLDGGANWNVIRKNADGQWIFDSPNTLVDGTYTLRVEATDEAGNIANKDLVFNIDTNIQVPTIALDAGQDTGANTADNITNISRPTFTIGNVDPDVIKVVVTIDGHDYNATKVGAGWQFTPGNAIPDGSYNITVTVEDKAGNTATSKPLPVVIDTTAEIESVTLVTDSGDSDVDNITKVDKPQFSIVTADDITHVRVKIDNAANWIELTKGGDGRWIFNVGSALPDGQHTLLVDVTDIAGNVAQETLQFTIDTTLREPTIVLDPTHDTGDDTNDNLTRINKPVFIIGNVDNDVSHIVVHIDGRDYTIENTGGNLTFTPDQPLSDGQHTISVTVTDIAGNTKTSAELRIEIDTQVQIDSVTLTTDSGVNDHDNVTNATRPSFEIATPDDVTSVLVSFDGVNWTPISKNAAGQWEFTAGSALPDGHYTLHVQATDRAGNTANSTLGFTVDTQIDGLSVVMLDDAGKDSTDGITNITSPRFEISAREPLQSVTVILNGKSSTLTQGAGNKWLFTPDTPLVDGTYKIEIVAEDIAGNKISKEVSFTIDTIVSDPSIDLLDADDTGESAVDNITSVTTPRFVIGNVPADIDTVVIRINGVSYPVTANGNNLWEFQVPVALNDGVYEAVVVFRDIAGNTSETKLPFTIDTTTSVSVRMEPASDTGNSNSDNLTNKQNPKFEGTAEPNAKLVITIVDDKSGREVLKQTITVGADGNWSVTPNILPDGMYTINVVATDVAGNTAQTQERFTIDTVTIDPTIRLSDPSIDDQHEATSLRPEFKGFAEAFSTIMIQWDGKVVGSANANANGEWSWTPPSVLAPGSYVVSIVAKDKAGNESSQVDFPVVIPVIDVTPPTIKLSEESDSGALGDFTTNNKTPTLIGSTLPNTIVSIYVDGVKVGEATADTAGRYTFQLSEMKDGHYVVQVGIVNPRDNSELRSTAVDVTIDTEVAELVWNISGMHEGGYINTVTPEIGGTSEPNSKITIFVNGVEKAIAYTTGAGHWGVVLPALGNDGNYELTFKVEDVAGNIREFGPQNVILDTVISPLTVVLREADDSGKVGDWITNKSHVTIDGTAEAGSTLTIRNPQGVVIATLVVGNDGRWSAELDLREGSNAFVVVSEDKAGNSQQKEILIEHDTQIEISDISLSRDTNSGDKYDLITNNKSPVLVAMTDPGATVQVYINGVLQGTVEASSSGNISYTMPANSADGEYQVQFVATDTAGNRVESAITTVTIDSQIAVFDIDEDSLPALSNNRALSVSGVGEAGSQVSIFVDGKLVNVVMVEADGTWRAPILLQDDGTFNIHFSITDVAGNTEVSKDYSVDVDSSTDFPTLNLEDASNSGSLDDLITNHNKPVLVGTAEAGATIHIYVDEKIVANVLVLEDGTWSYQFDNALKDGEYSIRVVAEDPAGNTAESPRLLVTIDTSTFIDNPAMVAGSDNGIFSNDSITSQTRPTFSIFGEMNQSVQIFIDGVLVDTITVTDRNQVYRPESPLGDGSHSIYYVITDKAGNTATSKTLNFTIDTFNTTPVAIDSIGGQTLAEMTGSDGKIYITDTTRNLLFSGSAEPNSKIEIIINGLNVGEVWVNEKGHWQMPVNPLYFTEGQLDITVKSTDRAGNVNQEKYSIWVDTHIKVFTSELDDNKSSSKTEWWSNSDLITMRGTGEIGATVSLIVAGVTLATAVVAATGRWELSTDKLPEGTYDISLVIEDSAGNRWEDVREIFIDRTPPNAPVVTYSDIVNDLIIMQGTAEAKSQLIITDSEGNTYTLTVPDNGKWSMAIPYPSEGKFTITSVDAIGNRSDDVPLDIMKEVPVISLSPDSDSGTVGDNITRDKQPTFIIGNLESDVVVVQVDINGTVYNAEKNADGVWFFTPGTPLADGSYTISVIASDAAGNQKNSLPITVTIDSTLTVPEIALAAGEDNGASDSDNVTNHTQPKFTLQHIDADVTGVTVNVTHNGVTDIYQATQGADGWTFTPPAAWNDGNYTLSVTVVDRAGNSQQSASLAVTVDSTVTVTADSQHDDASDDATATAVTPPESETVNAESATHLRTEPSAAEESVVKVTAYSITLLNADSGDEIDRSISQTPSFEISVPENIVNVSIMFEGEEFTLPITNQKAIFEVPLSLEDGEYTMDVKFIDKDNDFLIKEKTFSVDHSSADIVNAMNVRGKTEDDINDSPSTSSVGHNNNGAIDVFAVNEVTLPVDNQEEHA</sequence>
<accession>A0A760N5I4</accession>
<feature type="compositionally biased region" description="Low complexity" evidence="1">
    <location>
        <begin position="212"/>
        <end position="223"/>
    </location>
</feature>
<dbReference type="NCBIfam" id="NF033510">
    <property type="entry name" value="Ca_tandemer"/>
    <property type="match status" value="25"/>
</dbReference>
<proteinExistence type="predicted"/>
<dbReference type="InterPro" id="IPR014756">
    <property type="entry name" value="Ig_E-set"/>
</dbReference>
<evidence type="ECO:0000256" key="1">
    <source>
        <dbReference type="SAM" id="MobiDB-lite"/>
    </source>
</evidence>
<dbReference type="PANTHER" id="PTHR14795">
    <property type="entry name" value="HELICASE RELATED"/>
    <property type="match status" value="1"/>
</dbReference>
<dbReference type="InterPro" id="IPR044016">
    <property type="entry name" value="Big_13"/>
</dbReference>
<dbReference type="Gene3D" id="2.60.40.10">
    <property type="entry name" value="Immunoglobulins"/>
    <property type="match status" value="52"/>
</dbReference>
<reference evidence="3" key="1">
    <citation type="journal article" date="2018" name="Genome Biol.">
        <title>SKESA: strategic k-mer extension for scrupulous assemblies.</title>
        <authorList>
            <person name="Souvorov A."/>
            <person name="Agarwala R."/>
            <person name="Lipman D.J."/>
        </authorList>
    </citation>
    <scope>NUCLEOTIDE SEQUENCE</scope>
    <source>
        <strain evidence="3">MA.0412F5872</strain>
    </source>
</reference>
<dbReference type="PANTHER" id="PTHR14795:SF0">
    <property type="entry name" value="TRANSMEMBRANE PROTEIN 62"/>
    <property type="match status" value="1"/>
</dbReference>
<dbReference type="InterPro" id="IPR022038">
    <property type="entry name" value="Ig-like_bact"/>
</dbReference>
<dbReference type="Pfam" id="PF19077">
    <property type="entry name" value="Big_13"/>
    <property type="match status" value="49"/>
</dbReference>
<feature type="compositionally biased region" description="Polar residues" evidence="1">
    <location>
        <begin position="181"/>
        <end position="200"/>
    </location>
</feature>
<protein>
    <submittedName>
        <fullName evidence="3">Ig-like domain repeat protein</fullName>
    </submittedName>
</protein>
<feature type="region of interest" description="Disordered" evidence="1">
    <location>
        <begin position="4016"/>
        <end position="4040"/>
    </location>
</feature>
<evidence type="ECO:0000259" key="2">
    <source>
        <dbReference type="PROSITE" id="PS50268"/>
    </source>
</evidence>
<feature type="region of interest" description="Disordered" evidence="1">
    <location>
        <begin position="99"/>
        <end position="145"/>
    </location>
</feature>
<organism evidence="3">
    <name type="scientific">Salmonella enterica</name>
    <name type="common">Salmonella choleraesuis</name>
    <dbReference type="NCBI Taxonomy" id="28901"/>
    <lineage>
        <taxon>Bacteria</taxon>
        <taxon>Pseudomonadati</taxon>
        <taxon>Pseudomonadota</taxon>
        <taxon>Gammaproteobacteria</taxon>
        <taxon>Enterobacterales</taxon>
        <taxon>Enterobacteriaceae</taxon>
        <taxon>Salmonella</taxon>
    </lineage>
</organism>
<dbReference type="Pfam" id="PF12245">
    <property type="entry name" value="Big_3_2"/>
    <property type="match status" value="1"/>
</dbReference>
<dbReference type="GO" id="GO:0016020">
    <property type="term" value="C:membrane"/>
    <property type="evidence" value="ECO:0007669"/>
    <property type="project" value="InterPro"/>
</dbReference>
<dbReference type="InterPro" id="IPR013783">
    <property type="entry name" value="Ig-like_fold"/>
</dbReference>
<comment type="caution">
    <text evidence="3">The sequence shown here is derived from an EMBL/GenBank/DDBJ whole genome shotgun (WGS) entry which is preliminary data.</text>
</comment>
<dbReference type="GO" id="GO:0005509">
    <property type="term" value="F:calcium ion binding"/>
    <property type="evidence" value="ECO:0007669"/>
    <property type="project" value="InterPro"/>
</dbReference>
<gene>
    <name evidence="3" type="ORF">G8Y66_003275</name>
</gene>
<feature type="region of interest" description="Disordered" evidence="1">
    <location>
        <begin position="181"/>
        <end position="235"/>
    </location>
</feature>